<organism evidence="9 10">
    <name type="scientific">Actinoplanes octamycinicus</name>
    <dbReference type="NCBI Taxonomy" id="135948"/>
    <lineage>
        <taxon>Bacteria</taxon>
        <taxon>Bacillati</taxon>
        <taxon>Actinomycetota</taxon>
        <taxon>Actinomycetes</taxon>
        <taxon>Micromonosporales</taxon>
        <taxon>Micromonosporaceae</taxon>
        <taxon>Actinoplanes</taxon>
    </lineage>
</organism>
<dbReference type="SUPFAM" id="SSF48452">
    <property type="entry name" value="TPR-like"/>
    <property type="match status" value="2"/>
</dbReference>
<evidence type="ECO:0000256" key="6">
    <source>
        <dbReference type="PROSITE-ProRule" id="PRU01091"/>
    </source>
</evidence>
<evidence type="ECO:0000313" key="9">
    <source>
        <dbReference type="EMBL" id="MBB4739406.1"/>
    </source>
</evidence>
<feature type="domain" description="HTH cro/C1-type" evidence="7">
    <location>
        <begin position="16"/>
        <end position="74"/>
    </location>
</feature>
<dbReference type="Pfam" id="PF00486">
    <property type="entry name" value="Trans_reg_C"/>
    <property type="match status" value="1"/>
</dbReference>
<comment type="caution">
    <text evidence="9">The sequence shown here is derived from an EMBL/GenBank/DDBJ whole genome shotgun (WGS) entry which is preliminary data.</text>
</comment>
<dbReference type="GO" id="GO:0003677">
    <property type="term" value="F:DNA binding"/>
    <property type="evidence" value="ECO:0007669"/>
    <property type="project" value="UniProtKB-UniRule"/>
</dbReference>
<dbReference type="InterPro" id="IPR016032">
    <property type="entry name" value="Sig_transdc_resp-reg_C-effctor"/>
</dbReference>
<dbReference type="InterPro" id="IPR001867">
    <property type="entry name" value="OmpR/PhoB-type_DNA-bd"/>
</dbReference>
<keyword evidence="5" id="KW-0802">TPR repeat</keyword>
<dbReference type="SMART" id="SM01043">
    <property type="entry name" value="BTAD"/>
    <property type="match status" value="1"/>
</dbReference>
<dbReference type="PRINTS" id="PR00364">
    <property type="entry name" value="DISEASERSIST"/>
</dbReference>
<dbReference type="CDD" id="cd00093">
    <property type="entry name" value="HTH_XRE"/>
    <property type="match status" value="1"/>
</dbReference>
<dbReference type="InterPro" id="IPR010982">
    <property type="entry name" value="Lambda_DNA-bd_dom_sf"/>
</dbReference>
<comment type="similarity">
    <text evidence="1">Belongs to the AfsR/DnrI/RedD regulatory family.</text>
</comment>
<keyword evidence="3 6" id="KW-0238">DNA-binding</keyword>
<accession>A0A7W7GW49</accession>
<dbReference type="CDD" id="cd15831">
    <property type="entry name" value="BTAD"/>
    <property type="match status" value="1"/>
</dbReference>
<dbReference type="AlphaFoldDB" id="A0A7W7GW49"/>
<evidence type="ECO:0000256" key="4">
    <source>
        <dbReference type="ARBA" id="ARBA00023163"/>
    </source>
</evidence>
<evidence type="ECO:0000256" key="3">
    <source>
        <dbReference type="ARBA" id="ARBA00023125"/>
    </source>
</evidence>
<dbReference type="SMART" id="SM00862">
    <property type="entry name" value="Trans_reg_C"/>
    <property type="match status" value="1"/>
</dbReference>
<evidence type="ECO:0000256" key="2">
    <source>
        <dbReference type="ARBA" id="ARBA00023015"/>
    </source>
</evidence>
<dbReference type="InterPro" id="IPR011990">
    <property type="entry name" value="TPR-like_helical_dom_sf"/>
</dbReference>
<dbReference type="Pfam" id="PF03704">
    <property type="entry name" value="BTAD"/>
    <property type="match status" value="1"/>
</dbReference>
<dbReference type="Gene3D" id="3.40.50.300">
    <property type="entry name" value="P-loop containing nucleotide triphosphate hydrolases"/>
    <property type="match status" value="1"/>
</dbReference>
<dbReference type="PROSITE" id="PS50943">
    <property type="entry name" value="HTH_CROC1"/>
    <property type="match status" value="1"/>
</dbReference>
<dbReference type="InterPro" id="IPR027417">
    <property type="entry name" value="P-loop_NTPase"/>
</dbReference>
<dbReference type="RefSeq" id="WP_185039948.1">
    <property type="nucleotide sequence ID" value="NZ_BAABFG010000005.1"/>
</dbReference>
<protein>
    <submittedName>
        <fullName evidence="9">DNA-binding SARP family transcriptional activator/tetratricopeptide (TPR) repeat protein</fullName>
    </submittedName>
</protein>
<dbReference type="SMART" id="SM00530">
    <property type="entry name" value="HTH_XRE"/>
    <property type="match status" value="1"/>
</dbReference>
<reference evidence="9 10" key="1">
    <citation type="submission" date="2020-08" db="EMBL/GenBank/DDBJ databases">
        <title>Sequencing the genomes of 1000 actinobacteria strains.</title>
        <authorList>
            <person name="Klenk H.-P."/>
        </authorList>
    </citation>
    <scope>NUCLEOTIDE SEQUENCE [LARGE SCALE GENOMIC DNA]</scope>
    <source>
        <strain evidence="9 10">DSM 45809</strain>
    </source>
</reference>
<dbReference type="Pfam" id="PF13424">
    <property type="entry name" value="TPR_12"/>
    <property type="match status" value="2"/>
</dbReference>
<proteinExistence type="inferred from homology"/>
<keyword evidence="2" id="KW-0805">Transcription regulation</keyword>
<sequence length="1007" mass="106611">MTGAPDAREAAFATRLRAHRRAAGLTQRELAAIAGISLATLRDLEQARSRHPQPRSVRALQDALGLAGTDAAALRRAATPDPVAPAAAEDGAPATIGILGPLVVHPGGAAASLSSVRQRVLLGRLALSAGTAVNDADLIEALWGDAAPDSARALLQTYVSRLRRRFPAGPAIVTSAAGGYRLDAAAGQLDALRFRELIEQARDAAPAEPAVALRVAGQALALWRGDPLADLPGLTGHPLAVALADERIAGALWHADLAAGRGRHILSLPGLRALAHRHPLHEELHARLMLALAATGQQAAALAVFDGVRDRLADELGIDPGAVLTDYRQRVLRQQWTSVAAPPAVAARPALLPPDVRGFVGRGRELDRLDALLAPARRHPAAVPIAVLSGTAGAGKTTLAVHWAHRVAARFPDGQLYADLRGFDPVGAPVAPAEAIRGFVAALGVPAARWPGEPAAQIGLYRTSLAGKRMLVLLDNARDADQVRPLLPGAPGCVVLITSRHGLTGLVAAEAAHPLALDLLSAEEAGELLTQRLGAGRTAAEPRAVATIVARCARLPLALAVAAARAATRPGLPLAALADELCTADRLDALSTDDAGTDVRTVFRWSYQALSSPAARLFRLLGVQPTPEFSTAAAASLTGQPVTRIRPVLAELTRAHLVSEATHGRYAVHDLLHEYAGRLIEADESGAATARLVAHYLHSARAADRLLDPARAPLPVDAPDAGVTVEAPADHDQAMRWFEREHRNLLALAAGHGPYTGLLAEAVATYLYRRGAWHDQVTVQRSAVRAAARAGDVPAQARARLHLARTHLRLRHDDQAETHLREALELYREDGDASGQAQTHHYFGALREQQGRHREAVGHGEQAVALCRANGLLFGLGHALNAVGWHHSRLGDHHQALAHCREAIRVTRSLGDRAGQANAWDTLGYAHHQLGDHEPAGSGFRRAIGLYRELGDRYYESVARIHLAESHQAAGRPGAAREEYRTALVALDDLGHPDAGRVRAALLGLDR</sequence>
<dbReference type="SUPFAM" id="SSF47413">
    <property type="entry name" value="lambda repressor-like DNA-binding domains"/>
    <property type="match status" value="1"/>
</dbReference>
<evidence type="ECO:0000259" key="8">
    <source>
        <dbReference type="PROSITE" id="PS51755"/>
    </source>
</evidence>
<dbReference type="PANTHER" id="PTHR35807">
    <property type="entry name" value="TRANSCRIPTIONAL REGULATOR REDD-RELATED"/>
    <property type="match status" value="1"/>
</dbReference>
<dbReference type="PROSITE" id="PS50005">
    <property type="entry name" value="TPR"/>
    <property type="match status" value="1"/>
</dbReference>
<feature type="domain" description="OmpR/PhoB-type" evidence="8">
    <location>
        <begin position="85"/>
        <end position="184"/>
    </location>
</feature>
<dbReference type="InterPro" id="IPR005158">
    <property type="entry name" value="BTAD"/>
</dbReference>
<evidence type="ECO:0000313" key="10">
    <source>
        <dbReference type="Proteomes" id="UP000546162"/>
    </source>
</evidence>
<dbReference type="Proteomes" id="UP000546162">
    <property type="component" value="Unassembled WGS sequence"/>
</dbReference>
<dbReference type="PROSITE" id="PS51755">
    <property type="entry name" value="OMPR_PHOB"/>
    <property type="match status" value="1"/>
</dbReference>
<dbReference type="GO" id="GO:0006355">
    <property type="term" value="P:regulation of DNA-templated transcription"/>
    <property type="evidence" value="ECO:0007669"/>
    <property type="project" value="InterPro"/>
</dbReference>
<dbReference type="EMBL" id="JACHNB010000001">
    <property type="protein sequence ID" value="MBB4739406.1"/>
    <property type="molecule type" value="Genomic_DNA"/>
</dbReference>
<dbReference type="SMART" id="SM00028">
    <property type="entry name" value="TPR"/>
    <property type="match status" value="5"/>
</dbReference>
<evidence type="ECO:0000256" key="5">
    <source>
        <dbReference type="PROSITE-ProRule" id="PRU00339"/>
    </source>
</evidence>
<keyword evidence="10" id="KW-1185">Reference proteome</keyword>
<dbReference type="InterPro" id="IPR036388">
    <property type="entry name" value="WH-like_DNA-bd_sf"/>
</dbReference>
<dbReference type="InterPro" id="IPR001387">
    <property type="entry name" value="Cro/C1-type_HTH"/>
</dbReference>
<dbReference type="Pfam" id="PF13560">
    <property type="entry name" value="HTH_31"/>
    <property type="match status" value="1"/>
</dbReference>
<dbReference type="Gene3D" id="1.10.260.40">
    <property type="entry name" value="lambda repressor-like DNA-binding domains"/>
    <property type="match status" value="1"/>
</dbReference>
<evidence type="ECO:0000256" key="1">
    <source>
        <dbReference type="ARBA" id="ARBA00005820"/>
    </source>
</evidence>
<dbReference type="PANTHER" id="PTHR35807:SF1">
    <property type="entry name" value="TRANSCRIPTIONAL REGULATOR REDD"/>
    <property type="match status" value="1"/>
</dbReference>
<dbReference type="GO" id="GO:0043531">
    <property type="term" value="F:ADP binding"/>
    <property type="evidence" value="ECO:0007669"/>
    <property type="project" value="InterPro"/>
</dbReference>
<gene>
    <name evidence="9" type="ORF">BJY16_002865</name>
</gene>
<dbReference type="GO" id="GO:0000160">
    <property type="term" value="P:phosphorelay signal transduction system"/>
    <property type="evidence" value="ECO:0007669"/>
    <property type="project" value="InterPro"/>
</dbReference>
<dbReference type="Gene3D" id="1.10.10.10">
    <property type="entry name" value="Winged helix-like DNA-binding domain superfamily/Winged helix DNA-binding domain"/>
    <property type="match status" value="1"/>
</dbReference>
<dbReference type="InterPro" id="IPR051677">
    <property type="entry name" value="AfsR-DnrI-RedD_regulator"/>
</dbReference>
<evidence type="ECO:0000259" key="7">
    <source>
        <dbReference type="PROSITE" id="PS50943"/>
    </source>
</evidence>
<feature type="DNA-binding region" description="OmpR/PhoB-type" evidence="6">
    <location>
        <begin position="85"/>
        <end position="184"/>
    </location>
</feature>
<dbReference type="SUPFAM" id="SSF52540">
    <property type="entry name" value="P-loop containing nucleoside triphosphate hydrolases"/>
    <property type="match status" value="1"/>
</dbReference>
<dbReference type="Gene3D" id="1.25.40.10">
    <property type="entry name" value="Tetratricopeptide repeat domain"/>
    <property type="match status" value="2"/>
</dbReference>
<name>A0A7W7GW49_9ACTN</name>
<dbReference type="InterPro" id="IPR019734">
    <property type="entry name" value="TPR_rpt"/>
</dbReference>
<feature type="repeat" description="TPR" evidence="5">
    <location>
        <begin position="917"/>
        <end position="950"/>
    </location>
</feature>
<dbReference type="SUPFAM" id="SSF46894">
    <property type="entry name" value="C-terminal effector domain of the bipartite response regulators"/>
    <property type="match status" value="1"/>
</dbReference>
<keyword evidence="4" id="KW-0804">Transcription</keyword>